<evidence type="ECO:0000256" key="1">
    <source>
        <dbReference type="ARBA" id="ARBA00023186"/>
    </source>
</evidence>
<dbReference type="AlphaFoldDB" id="U3A103"/>
<feature type="domain" description="J" evidence="2">
    <location>
        <begin position="154"/>
        <end position="207"/>
    </location>
</feature>
<dbReference type="InterPro" id="IPR036869">
    <property type="entry name" value="J_dom_sf"/>
</dbReference>
<keyword evidence="1" id="KW-0143">Chaperone</keyword>
<dbReference type="CDD" id="cd06257">
    <property type="entry name" value="DnaJ"/>
    <property type="match status" value="1"/>
</dbReference>
<comment type="caution">
    <text evidence="3">The sequence shown here is derived from an EMBL/GenBank/DDBJ whole genome shotgun (WGS) entry which is preliminary data.</text>
</comment>
<organism evidence="3 4">
    <name type="scientific">Vibrio proteolyticus NBRC 13287</name>
    <dbReference type="NCBI Taxonomy" id="1219065"/>
    <lineage>
        <taxon>Bacteria</taxon>
        <taxon>Pseudomonadati</taxon>
        <taxon>Pseudomonadota</taxon>
        <taxon>Gammaproteobacteria</taxon>
        <taxon>Vibrionales</taxon>
        <taxon>Vibrionaceae</taxon>
        <taxon>Vibrio</taxon>
    </lineage>
</organism>
<dbReference type="STRING" id="1219065.VPR01S_07_01550"/>
<evidence type="ECO:0000313" key="4">
    <source>
        <dbReference type="Proteomes" id="UP000016570"/>
    </source>
</evidence>
<name>U3A103_VIBPR</name>
<evidence type="ECO:0000259" key="2">
    <source>
        <dbReference type="PROSITE" id="PS50076"/>
    </source>
</evidence>
<dbReference type="EMBL" id="BATJ01000007">
    <property type="protein sequence ID" value="GAD67355.1"/>
    <property type="molecule type" value="Genomic_DNA"/>
</dbReference>
<dbReference type="eggNOG" id="COG2214">
    <property type="taxonomic scope" value="Bacteria"/>
</dbReference>
<accession>U3A103</accession>
<dbReference type="Gene3D" id="1.10.287.110">
    <property type="entry name" value="DnaJ domain"/>
    <property type="match status" value="1"/>
</dbReference>
<dbReference type="Proteomes" id="UP000016570">
    <property type="component" value="Unassembled WGS sequence"/>
</dbReference>
<proteinExistence type="predicted"/>
<keyword evidence="4" id="KW-1185">Reference proteome</keyword>
<dbReference type="Pfam" id="PF12339">
    <property type="entry name" value="DNAJ_related"/>
    <property type="match status" value="1"/>
</dbReference>
<dbReference type="SMART" id="SM00271">
    <property type="entry name" value="DnaJ"/>
    <property type="match status" value="1"/>
</dbReference>
<dbReference type="Pfam" id="PF00226">
    <property type="entry name" value="DnaJ"/>
    <property type="match status" value="1"/>
</dbReference>
<reference evidence="3 4" key="1">
    <citation type="submission" date="2013-09" db="EMBL/GenBank/DDBJ databases">
        <title>Whole genome shotgun sequence of Vibrio proteolyticus NBRC 13287.</title>
        <authorList>
            <person name="Isaki S."/>
            <person name="Hosoyama A."/>
            <person name="Numata M."/>
            <person name="Hashimoto M."/>
            <person name="Hosoyama Y."/>
            <person name="Tsuchikane K."/>
            <person name="Noguchi M."/>
            <person name="Hirakata S."/>
            <person name="Ichikawa N."/>
            <person name="Ohji S."/>
            <person name="Yamazoe A."/>
            <person name="Fujita N."/>
        </authorList>
    </citation>
    <scope>NUCLEOTIDE SEQUENCE [LARGE SCALE GENOMIC DNA]</scope>
    <source>
        <strain evidence="3 4">NBRC 13287</strain>
    </source>
</reference>
<dbReference type="RefSeq" id="WP_021705330.1">
    <property type="nucleotide sequence ID" value="NZ_BATJ01000007.1"/>
</dbReference>
<dbReference type="InterPro" id="IPR021059">
    <property type="entry name" value="DnaJ-related_N"/>
</dbReference>
<evidence type="ECO:0000313" key="3">
    <source>
        <dbReference type="EMBL" id="GAD67355.1"/>
    </source>
</evidence>
<sequence>MTEQHQLSEQFIHEIENPLLWPILEVLKEQPQGWKVHTLAACLSELELMPVLDSSPEKDLFKRNFLMMNALYQLQETLYPRQWLQVEAMDIELTYVFRSSGHVIDMEDPLREYYSDWHNYEAEEGEVKRLLNEFWTRYRDFVGSKEIGNLDKAKALRLFDLPLDATSAEIRKRWRKLALKWHPDRENGNSEQFRILCSAWNVLRSEY</sequence>
<dbReference type="SUPFAM" id="SSF46565">
    <property type="entry name" value="Chaperone J-domain"/>
    <property type="match status" value="1"/>
</dbReference>
<protein>
    <recommendedName>
        <fullName evidence="2">J domain-containing protein</fullName>
    </recommendedName>
</protein>
<gene>
    <name evidence="3" type="ORF">VPR01S_07_01550</name>
</gene>
<dbReference type="PROSITE" id="PS50076">
    <property type="entry name" value="DNAJ_2"/>
    <property type="match status" value="1"/>
</dbReference>
<dbReference type="InterPro" id="IPR001623">
    <property type="entry name" value="DnaJ_domain"/>
</dbReference>